<dbReference type="AlphaFoldDB" id="E7ABC3"/>
<dbReference type="KEGG" id="hfe:HFELIS_15970"/>
<protein>
    <submittedName>
        <fullName evidence="1">Uncharacterized protein</fullName>
    </submittedName>
</protein>
<reference evidence="1 2" key="1">
    <citation type="journal article" date="2011" name="Genome Biol. Evol.">
        <title>Comparative whole genome sequence analysis of the carcinogenic bacterial model pathogen Helicobacter felis.</title>
        <authorList>
            <person name="Arnold I.C."/>
            <person name="Zigova Z."/>
            <person name="Holden M."/>
            <person name="Lawley T.D."/>
            <person name="Rad R."/>
            <person name="Dougan G."/>
            <person name="Falkow S."/>
            <person name="Bentley S.D."/>
            <person name="Muller A."/>
        </authorList>
    </citation>
    <scope>NUCLEOTIDE SEQUENCE [LARGE SCALE GENOMIC DNA]</scope>
    <source>
        <strain evidence="2">ATCC 49179 / CCUG 28539 / NCTC 12436 / CS1</strain>
    </source>
</reference>
<organism evidence="1 2">
    <name type="scientific">Helicobacter felis (strain ATCC 49179 / CCUG 28539 / NCTC 12436 / CS1)</name>
    <dbReference type="NCBI Taxonomy" id="936155"/>
    <lineage>
        <taxon>Bacteria</taxon>
        <taxon>Pseudomonadati</taxon>
        <taxon>Campylobacterota</taxon>
        <taxon>Epsilonproteobacteria</taxon>
        <taxon>Campylobacterales</taxon>
        <taxon>Helicobacteraceae</taxon>
        <taxon>Helicobacter</taxon>
    </lineage>
</organism>
<dbReference type="GeneID" id="36133560"/>
<dbReference type="EMBL" id="FQ670179">
    <property type="protein sequence ID" value="CBY83681.1"/>
    <property type="molecule type" value="Genomic_DNA"/>
</dbReference>
<gene>
    <name evidence="1" type="ordered locus">Hfelis_15970</name>
</gene>
<dbReference type="STRING" id="936155.HFELIS_15970"/>
<keyword evidence="2" id="KW-1185">Reference proteome</keyword>
<accession>E7ABC3</accession>
<dbReference type="HOGENOM" id="CLU_1774858_0_0_7"/>
<proteinExistence type="predicted"/>
<dbReference type="Proteomes" id="UP000007934">
    <property type="component" value="Chromosome"/>
</dbReference>
<sequence length="146" mass="16770">MDFFKIGQDAGTLWVELYTKTHQLTALQKSAMLIYYHLTNGYRLLYTSHTQADKEQTAQTIANTLQPLTAQNMSEKHLSLEVLKIWARDPQREEEIAEYPILPARPFRNTPHYSTLKEINALPADELHTLLKTALEFASNLDPSKI</sequence>
<dbReference type="OrthoDB" id="9882277at2"/>
<evidence type="ECO:0000313" key="2">
    <source>
        <dbReference type="Proteomes" id="UP000007934"/>
    </source>
</evidence>
<name>E7ABC3_HELFC</name>
<dbReference type="RefSeq" id="WP_013470125.1">
    <property type="nucleotide sequence ID" value="NC_014810.2"/>
</dbReference>
<evidence type="ECO:0000313" key="1">
    <source>
        <dbReference type="EMBL" id="CBY83681.1"/>
    </source>
</evidence>